<dbReference type="PROSITE" id="PS00080">
    <property type="entry name" value="MULTICOPPER_OXIDASE2"/>
    <property type="match status" value="1"/>
</dbReference>
<keyword evidence="6" id="KW-1185">Reference proteome</keyword>
<dbReference type="AlphaFoldDB" id="A0A8W8HU01"/>
<keyword evidence="3" id="KW-0186">Copper</keyword>
<dbReference type="Pfam" id="PF07731">
    <property type="entry name" value="Cu-oxidase_2"/>
    <property type="match status" value="1"/>
</dbReference>
<dbReference type="SUPFAM" id="SSF49503">
    <property type="entry name" value="Cupredoxins"/>
    <property type="match status" value="1"/>
</dbReference>
<dbReference type="InterPro" id="IPR011706">
    <property type="entry name" value="Cu-oxidase_C"/>
</dbReference>
<proteinExistence type="predicted"/>
<dbReference type="Proteomes" id="UP000005408">
    <property type="component" value="Unassembled WGS sequence"/>
</dbReference>
<dbReference type="Gene3D" id="2.60.40.420">
    <property type="entry name" value="Cupredoxins - blue copper proteins"/>
    <property type="match status" value="1"/>
</dbReference>
<reference evidence="5" key="1">
    <citation type="submission" date="2022-08" db="UniProtKB">
        <authorList>
            <consortium name="EnsemblMetazoa"/>
        </authorList>
    </citation>
    <scope>IDENTIFICATION</scope>
    <source>
        <strain evidence="5">05x7-T-G4-1.051#20</strain>
    </source>
</reference>
<dbReference type="GO" id="GO:0005507">
    <property type="term" value="F:copper ion binding"/>
    <property type="evidence" value="ECO:0007669"/>
    <property type="project" value="InterPro"/>
</dbReference>
<name>A0A8W8HU01_MAGGI</name>
<dbReference type="PANTHER" id="PTHR11709">
    <property type="entry name" value="MULTI-COPPER OXIDASE"/>
    <property type="match status" value="1"/>
</dbReference>
<sequence length="134" mass="14949">MGFGTYDESTGTFLLSSTDIECLGNKSYCNEAQWANSSWTDNNIPGLQLDYPPEKDTIIVPTGGYVIIRFKADNPGAWFFHCHIDLHNTNGMGMVFLESKDKYKGLSNTGATNEYGILRKIILITILMVVVPLY</sequence>
<dbReference type="EnsemblMetazoa" id="G10940.11">
    <property type="protein sequence ID" value="G10940.11:cds"/>
    <property type="gene ID" value="G10940"/>
</dbReference>
<dbReference type="GO" id="GO:0016491">
    <property type="term" value="F:oxidoreductase activity"/>
    <property type="evidence" value="ECO:0007669"/>
    <property type="project" value="UniProtKB-KW"/>
</dbReference>
<dbReference type="PROSITE" id="PS00079">
    <property type="entry name" value="MULTICOPPER_OXIDASE1"/>
    <property type="match status" value="1"/>
</dbReference>
<dbReference type="InterPro" id="IPR002355">
    <property type="entry name" value="Cu_oxidase_Cu_BS"/>
</dbReference>
<keyword evidence="2" id="KW-0560">Oxidoreductase</keyword>
<evidence type="ECO:0000313" key="6">
    <source>
        <dbReference type="Proteomes" id="UP000005408"/>
    </source>
</evidence>
<organism evidence="5 6">
    <name type="scientific">Magallana gigas</name>
    <name type="common">Pacific oyster</name>
    <name type="synonym">Crassostrea gigas</name>
    <dbReference type="NCBI Taxonomy" id="29159"/>
    <lineage>
        <taxon>Eukaryota</taxon>
        <taxon>Metazoa</taxon>
        <taxon>Spiralia</taxon>
        <taxon>Lophotrochozoa</taxon>
        <taxon>Mollusca</taxon>
        <taxon>Bivalvia</taxon>
        <taxon>Autobranchia</taxon>
        <taxon>Pteriomorphia</taxon>
        <taxon>Ostreida</taxon>
        <taxon>Ostreoidea</taxon>
        <taxon>Ostreidae</taxon>
        <taxon>Magallana</taxon>
    </lineage>
</organism>
<dbReference type="InterPro" id="IPR045087">
    <property type="entry name" value="Cu-oxidase_fam"/>
</dbReference>
<evidence type="ECO:0000259" key="4">
    <source>
        <dbReference type="Pfam" id="PF07731"/>
    </source>
</evidence>
<evidence type="ECO:0000256" key="3">
    <source>
        <dbReference type="ARBA" id="ARBA00023008"/>
    </source>
</evidence>
<keyword evidence="1" id="KW-0479">Metal-binding</keyword>
<evidence type="ECO:0000313" key="5">
    <source>
        <dbReference type="EnsemblMetazoa" id="G10940.11:cds"/>
    </source>
</evidence>
<dbReference type="InterPro" id="IPR008972">
    <property type="entry name" value="Cupredoxin"/>
</dbReference>
<dbReference type="InterPro" id="IPR033138">
    <property type="entry name" value="Cu_oxidase_CS"/>
</dbReference>
<dbReference type="PANTHER" id="PTHR11709:SF394">
    <property type="entry name" value="FI03373P-RELATED"/>
    <property type="match status" value="1"/>
</dbReference>
<evidence type="ECO:0000256" key="1">
    <source>
        <dbReference type="ARBA" id="ARBA00022723"/>
    </source>
</evidence>
<protein>
    <recommendedName>
        <fullName evidence="4">Plastocyanin-like domain-containing protein</fullName>
    </recommendedName>
</protein>
<evidence type="ECO:0000256" key="2">
    <source>
        <dbReference type="ARBA" id="ARBA00023002"/>
    </source>
</evidence>
<feature type="domain" description="Plastocyanin-like" evidence="4">
    <location>
        <begin position="37"/>
        <end position="101"/>
    </location>
</feature>
<accession>A0A8W8HU01</accession>